<sequence length="398" mass="44439">MTDDRMTLMELVEKSADEDLVRDMLAYAAERLMEMEVEAATGAPKGTRTPARTTQRNGYRERGWETRAGRIDLAIPKLRKGSYFPSFLEPRRTAEKALVAVIQEAYVHGVSTRAVDDLVRAMGGSGVSKSQVSRLCAEIDERVLAFLTRPLEGAWPYLWLDATYIRVRENGRIISRAVIIAVAVNGDGRREVLGVATGPSEAETFWTGFLRSLADRGLRGVKLVVADDHKGLRAAARRVFDATHQRCRVHWLRNALAHAPAKSRTAVAAMLKTIFAQETKAEAETQWDAIADALREKNDRLGAMMDASRDDVLAYMDFPREHWAQISSTNPLERVNKEIKRRSNVVGIFPNDAAIIRLVGALMIETNDEWAVARRYMGLESLARITDTHNVRLPAVAT</sequence>
<evidence type="ECO:0000313" key="12">
    <source>
        <dbReference type="EMBL" id="PWR01260.1"/>
    </source>
</evidence>
<dbReference type="Proteomes" id="UP000245680">
    <property type="component" value="Unassembled WGS sequence"/>
</dbReference>
<evidence type="ECO:0000256" key="4">
    <source>
        <dbReference type="ARBA" id="ARBA00023125"/>
    </source>
</evidence>
<dbReference type="EMBL" id="QGKU01000001">
    <property type="protein sequence ID" value="PWR04697.1"/>
    <property type="molecule type" value="Genomic_DNA"/>
</dbReference>
<evidence type="ECO:0000313" key="27">
    <source>
        <dbReference type="EMBL" id="PWR04690.1"/>
    </source>
</evidence>
<evidence type="ECO:0000256" key="2">
    <source>
        <dbReference type="ARBA" id="ARBA00010961"/>
    </source>
</evidence>
<evidence type="ECO:0000313" key="25">
    <source>
        <dbReference type="EMBL" id="PWR04136.1"/>
    </source>
</evidence>
<evidence type="ECO:0000313" key="14">
    <source>
        <dbReference type="EMBL" id="PWR01751.1"/>
    </source>
</evidence>
<dbReference type="PANTHER" id="PTHR33217:SF7">
    <property type="entry name" value="TRANSPOSASE FOR INSERTION SEQUENCE ELEMENT IS1081"/>
    <property type="match status" value="1"/>
</dbReference>
<keyword evidence="5 6" id="KW-0233">DNA recombination</keyword>
<evidence type="ECO:0000313" key="10">
    <source>
        <dbReference type="EMBL" id="PWR01084.1"/>
    </source>
</evidence>
<dbReference type="EMBL" id="QGKU01000066">
    <property type="protein sequence ID" value="PWR00984.1"/>
    <property type="molecule type" value="Genomic_DNA"/>
</dbReference>
<feature type="region of interest" description="Disordered" evidence="7">
    <location>
        <begin position="40"/>
        <end position="59"/>
    </location>
</feature>
<keyword evidence="4 6" id="KW-0238">DNA-binding</keyword>
<reference evidence="14 30" key="1">
    <citation type="submission" date="2018-05" db="EMBL/GenBank/DDBJ databases">
        <title>Rhodobacteraceae gen. nov., sp. nov. isolated from sea water.</title>
        <authorList>
            <person name="Ren Y."/>
        </authorList>
    </citation>
    <scope>NUCLEOTIDE SEQUENCE [LARGE SCALE GENOMIC DNA]</scope>
    <source>
        <strain evidence="14 30">TG-679</strain>
    </source>
</reference>
<dbReference type="RefSeq" id="WP_109809696.1">
    <property type="nucleotide sequence ID" value="NZ_QGKU01000001.1"/>
</dbReference>
<dbReference type="InterPro" id="IPR001207">
    <property type="entry name" value="Transposase_mutator"/>
</dbReference>
<dbReference type="EMBL" id="QGKU01000034">
    <property type="protein sequence ID" value="PWR02544.1"/>
    <property type="molecule type" value="Genomic_DNA"/>
</dbReference>
<comment type="function">
    <text evidence="1 6">Required for the transposition of the insertion element.</text>
</comment>
<dbReference type="EMBL" id="QGKU01000033">
    <property type="protein sequence ID" value="PWR02716.1"/>
    <property type="molecule type" value="Genomic_DNA"/>
</dbReference>
<evidence type="ECO:0000313" key="21">
    <source>
        <dbReference type="EMBL" id="PWR03197.1"/>
    </source>
</evidence>
<evidence type="ECO:0000313" key="26">
    <source>
        <dbReference type="EMBL" id="PWR04254.1"/>
    </source>
</evidence>
<dbReference type="NCBIfam" id="NF033543">
    <property type="entry name" value="transpos_IS256"/>
    <property type="match status" value="1"/>
</dbReference>
<dbReference type="EMBL" id="QGKU01000061">
    <property type="protein sequence ID" value="PWR01084.1"/>
    <property type="molecule type" value="Genomic_DNA"/>
</dbReference>
<dbReference type="EMBL" id="QGKU01000040">
    <property type="protein sequence ID" value="PWR02120.1"/>
    <property type="molecule type" value="Genomic_DNA"/>
</dbReference>
<gene>
    <name evidence="29" type="ORF">DKT77_00005</name>
    <name evidence="28" type="ORF">DKT77_00035</name>
    <name evidence="27" type="ORF">DKT77_00040</name>
    <name evidence="26" type="ORF">DKT77_02410</name>
    <name evidence="25" type="ORF">DKT77_02805</name>
    <name evidence="24" type="ORF">DKT77_04465</name>
    <name evidence="23" type="ORF">DKT77_05820</name>
    <name evidence="22" type="ORF">DKT77_06815</name>
    <name evidence="21" type="ORF">DKT77_08290</name>
    <name evidence="20" type="ORF">DKT77_08295</name>
    <name evidence="19" type="ORF">DKT77_11115</name>
    <name evidence="17" type="ORF">DKT77_11120</name>
    <name evidence="18" type="ORF">DKT77_11500</name>
    <name evidence="16" type="ORF">DKT77_11505</name>
    <name evidence="15" type="ORF">DKT77_13260</name>
    <name evidence="14" type="ORF">DKT77_16710</name>
    <name evidence="13" type="ORF">DKT77_16905</name>
    <name evidence="12" type="ORF">DKT77_17900</name>
    <name evidence="11" type="ORF">DKT77_17920</name>
    <name evidence="10" type="ORF">DKT77_18875</name>
    <name evidence="9" type="ORF">DKT77_19340</name>
    <name evidence="8" type="ORF">DKT77_19625</name>
</gene>
<comment type="caution">
    <text evidence="14">The sequence shown here is derived from an EMBL/GenBank/DDBJ whole genome shotgun (WGS) entry which is preliminary data.</text>
</comment>
<evidence type="ECO:0000313" key="28">
    <source>
        <dbReference type="EMBL" id="PWR04696.1"/>
    </source>
</evidence>
<dbReference type="EMBL" id="QGKU01000050">
    <property type="protein sequence ID" value="PWR01470.1"/>
    <property type="molecule type" value="Genomic_DNA"/>
</dbReference>
<dbReference type="EMBL" id="QGKU01000034">
    <property type="protein sequence ID" value="PWR02473.1"/>
    <property type="molecule type" value="Genomic_DNA"/>
</dbReference>
<protein>
    <recommendedName>
        <fullName evidence="6">Mutator family transposase</fullName>
    </recommendedName>
</protein>
<dbReference type="EMBL" id="QGKU01000012">
    <property type="protein sequence ID" value="PWR04136.1"/>
    <property type="molecule type" value="Genomic_DNA"/>
</dbReference>
<evidence type="ECO:0000313" key="23">
    <source>
        <dbReference type="EMBL" id="PWR03552.1"/>
    </source>
</evidence>
<dbReference type="OrthoDB" id="165209at2"/>
<evidence type="ECO:0000256" key="7">
    <source>
        <dbReference type="SAM" id="MobiDB-lite"/>
    </source>
</evidence>
<evidence type="ECO:0000313" key="11">
    <source>
        <dbReference type="EMBL" id="PWR01241.1"/>
    </source>
</evidence>
<dbReference type="EMBL" id="QGKU01000057">
    <property type="protein sequence ID" value="PWR01260.1"/>
    <property type="molecule type" value="Genomic_DNA"/>
</dbReference>
<keyword evidence="30" id="KW-1185">Reference proteome</keyword>
<dbReference type="PANTHER" id="PTHR33217">
    <property type="entry name" value="TRANSPOSASE FOR INSERTION SEQUENCE ELEMENT IS1081"/>
    <property type="match status" value="1"/>
</dbReference>
<dbReference type="EMBL" id="QGKU01000035">
    <property type="protein sequence ID" value="PWR02472.1"/>
    <property type="molecule type" value="Genomic_DNA"/>
</dbReference>
<proteinExistence type="inferred from homology"/>
<dbReference type="EMBL" id="QGKU01000048">
    <property type="protein sequence ID" value="PWR01751.1"/>
    <property type="molecule type" value="Genomic_DNA"/>
</dbReference>
<evidence type="ECO:0000313" key="13">
    <source>
        <dbReference type="EMBL" id="PWR01470.1"/>
    </source>
</evidence>
<comment type="similarity">
    <text evidence="2 6">Belongs to the transposase mutator family.</text>
</comment>
<evidence type="ECO:0000313" key="8">
    <source>
        <dbReference type="EMBL" id="PWR00984.1"/>
    </source>
</evidence>
<name>A0A2V2LD87_9RHOB</name>
<evidence type="ECO:0000313" key="22">
    <source>
        <dbReference type="EMBL" id="PWR03379.1"/>
    </source>
</evidence>
<keyword evidence="6" id="KW-0814">Transposable element</keyword>
<evidence type="ECO:0000256" key="3">
    <source>
        <dbReference type="ARBA" id="ARBA00022578"/>
    </source>
</evidence>
<dbReference type="GO" id="GO:0003677">
    <property type="term" value="F:DNA binding"/>
    <property type="evidence" value="ECO:0007669"/>
    <property type="project" value="UniProtKB-UniRule"/>
</dbReference>
<keyword evidence="3 6" id="KW-0815">Transposition</keyword>
<evidence type="ECO:0000256" key="5">
    <source>
        <dbReference type="ARBA" id="ARBA00023172"/>
    </source>
</evidence>
<evidence type="ECO:0000313" key="20">
    <source>
        <dbReference type="EMBL" id="PWR03085.1"/>
    </source>
</evidence>
<dbReference type="GO" id="GO:0006313">
    <property type="term" value="P:DNA transposition"/>
    <property type="evidence" value="ECO:0007669"/>
    <property type="project" value="UniProtKB-UniRule"/>
</dbReference>
<evidence type="ECO:0000313" key="18">
    <source>
        <dbReference type="EMBL" id="PWR02544.1"/>
    </source>
</evidence>
<evidence type="ECO:0000313" key="16">
    <source>
        <dbReference type="EMBL" id="PWR02472.1"/>
    </source>
</evidence>
<dbReference type="EMBL" id="QGKU01000002">
    <property type="protein sequence ID" value="PWR04690.1"/>
    <property type="molecule type" value="Genomic_DNA"/>
</dbReference>
<dbReference type="EMBL" id="QGKU01000031">
    <property type="protein sequence ID" value="PWR03085.1"/>
    <property type="molecule type" value="Genomic_DNA"/>
</dbReference>
<dbReference type="EMBL" id="QGKU01000008">
    <property type="protein sequence ID" value="PWR04254.1"/>
    <property type="molecule type" value="Genomic_DNA"/>
</dbReference>
<evidence type="ECO:0000313" key="17">
    <source>
        <dbReference type="EMBL" id="PWR02473.1"/>
    </source>
</evidence>
<dbReference type="GO" id="GO:0004803">
    <property type="term" value="F:transposase activity"/>
    <property type="evidence" value="ECO:0007669"/>
    <property type="project" value="UniProtKB-UniRule"/>
</dbReference>
<dbReference type="AlphaFoldDB" id="A0A2V2LD87"/>
<evidence type="ECO:0000313" key="29">
    <source>
        <dbReference type="EMBL" id="PWR04697.1"/>
    </source>
</evidence>
<dbReference type="EMBL" id="QGKU01000016">
    <property type="protein sequence ID" value="PWR03827.1"/>
    <property type="molecule type" value="Genomic_DNA"/>
</dbReference>
<evidence type="ECO:0000256" key="1">
    <source>
        <dbReference type="ARBA" id="ARBA00002190"/>
    </source>
</evidence>
<evidence type="ECO:0000313" key="9">
    <source>
        <dbReference type="EMBL" id="PWR00985.1"/>
    </source>
</evidence>
<dbReference type="Pfam" id="PF00872">
    <property type="entry name" value="Transposase_mut"/>
    <property type="match status" value="1"/>
</dbReference>
<dbReference type="EMBL" id="QGKU01000058">
    <property type="protein sequence ID" value="PWR01241.1"/>
    <property type="molecule type" value="Genomic_DNA"/>
</dbReference>
<dbReference type="EMBL" id="QGKU01000030">
    <property type="protein sequence ID" value="PWR03197.1"/>
    <property type="molecule type" value="Genomic_DNA"/>
</dbReference>
<evidence type="ECO:0000313" key="24">
    <source>
        <dbReference type="EMBL" id="PWR03827.1"/>
    </source>
</evidence>
<dbReference type="EMBL" id="QGKU01000001">
    <property type="protein sequence ID" value="PWR04696.1"/>
    <property type="molecule type" value="Genomic_DNA"/>
</dbReference>
<dbReference type="EMBL" id="QGKU01000026">
    <property type="protein sequence ID" value="PWR03552.1"/>
    <property type="molecule type" value="Genomic_DNA"/>
</dbReference>
<evidence type="ECO:0000313" key="19">
    <source>
        <dbReference type="EMBL" id="PWR02716.1"/>
    </source>
</evidence>
<accession>A0A2V2LD87</accession>
<evidence type="ECO:0000256" key="6">
    <source>
        <dbReference type="RuleBase" id="RU365089"/>
    </source>
</evidence>
<evidence type="ECO:0000313" key="15">
    <source>
        <dbReference type="EMBL" id="PWR02120.1"/>
    </source>
</evidence>
<organism evidence="14 30">
    <name type="scientific">Meridianimarinicoccus roseus</name>
    <dbReference type="NCBI Taxonomy" id="2072018"/>
    <lineage>
        <taxon>Bacteria</taxon>
        <taxon>Pseudomonadati</taxon>
        <taxon>Pseudomonadota</taxon>
        <taxon>Alphaproteobacteria</taxon>
        <taxon>Rhodobacterales</taxon>
        <taxon>Paracoccaceae</taxon>
        <taxon>Meridianimarinicoccus</taxon>
    </lineage>
</organism>
<dbReference type="EMBL" id="QGKU01000027">
    <property type="protein sequence ID" value="PWR03379.1"/>
    <property type="molecule type" value="Genomic_DNA"/>
</dbReference>
<evidence type="ECO:0000313" key="30">
    <source>
        <dbReference type="Proteomes" id="UP000245680"/>
    </source>
</evidence>
<dbReference type="EMBL" id="QGKU01000066">
    <property type="protein sequence ID" value="PWR00985.1"/>
    <property type="molecule type" value="Genomic_DNA"/>
</dbReference>